<keyword evidence="2" id="KW-0614">Plasmid</keyword>
<dbReference type="PANTHER" id="PTHR41259">
    <property type="entry name" value="DOUBLE-STRAND BREAK REPAIR RAD50 ATPASE, PUTATIVE-RELATED"/>
    <property type="match status" value="1"/>
</dbReference>
<dbReference type="InterPro" id="IPR027417">
    <property type="entry name" value="P-loop_NTPase"/>
</dbReference>
<organism evidence="2 3">
    <name type="scientific">Sphingomonas panacis</name>
    <dbReference type="NCBI Taxonomy" id="1560345"/>
    <lineage>
        <taxon>Bacteria</taxon>
        <taxon>Pseudomonadati</taxon>
        <taxon>Pseudomonadota</taxon>
        <taxon>Alphaproteobacteria</taxon>
        <taxon>Sphingomonadales</taxon>
        <taxon>Sphingomonadaceae</taxon>
        <taxon>Sphingomonas</taxon>
    </lineage>
</organism>
<proteinExistence type="predicted"/>
<dbReference type="Gene3D" id="3.40.50.300">
    <property type="entry name" value="P-loop containing nucleotide triphosphate hydrolases"/>
    <property type="match status" value="2"/>
</dbReference>
<evidence type="ECO:0008006" key="4">
    <source>
        <dbReference type="Google" id="ProtNLM"/>
    </source>
</evidence>
<dbReference type="Proteomes" id="UP000094256">
    <property type="component" value="Plasmid unnamed"/>
</dbReference>
<accession>A0A1B3ZI23</accession>
<geneLocation type="plasmid" evidence="3"/>
<gene>
    <name evidence="2" type="ORF">AWL63_23120</name>
</gene>
<feature type="coiled-coil region" evidence="1">
    <location>
        <begin position="708"/>
        <end position="745"/>
    </location>
</feature>
<dbReference type="EMBL" id="CP014169">
    <property type="protein sequence ID" value="AOH87078.1"/>
    <property type="molecule type" value="Genomic_DNA"/>
</dbReference>
<protein>
    <recommendedName>
        <fullName evidence="4">Rad50/SbcC-type AAA domain-containing protein</fullName>
    </recommendedName>
</protein>
<evidence type="ECO:0000313" key="2">
    <source>
        <dbReference type="EMBL" id="AOH87078.1"/>
    </source>
</evidence>
<evidence type="ECO:0000256" key="1">
    <source>
        <dbReference type="SAM" id="Coils"/>
    </source>
</evidence>
<name>A0A1B3ZI23_9SPHN</name>
<dbReference type="KEGG" id="span:AWL63_23120"/>
<dbReference type="AlphaFoldDB" id="A0A1B3ZI23"/>
<dbReference type="RefSeq" id="WP_069207648.1">
    <property type="nucleotide sequence ID" value="NZ_CP014169.1"/>
</dbReference>
<dbReference type="OrthoDB" id="7069379at2"/>
<dbReference type="SUPFAM" id="SSF52540">
    <property type="entry name" value="P-loop containing nucleoside triphosphate hydrolases"/>
    <property type="match status" value="1"/>
</dbReference>
<feature type="coiled-coil region" evidence="1">
    <location>
        <begin position="293"/>
        <end position="348"/>
    </location>
</feature>
<keyword evidence="3" id="KW-1185">Reference proteome</keyword>
<keyword evidence="1" id="KW-0175">Coiled coil</keyword>
<evidence type="ECO:0000313" key="3">
    <source>
        <dbReference type="Proteomes" id="UP000094256"/>
    </source>
</evidence>
<dbReference type="PANTHER" id="PTHR41259:SF1">
    <property type="entry name" value="DOUBLE-STRAND BREAK REPAIR RAD50 ATPASE, PUTATIVE-RELATED"/>
    <property type="match status" value="1"/>
</dbReference>
<reference evidence="2 3" key="1">
    <citation type="submission" date="2016-01" db="EMBL/GenBank/DDBJ databases">
        <title>Complete genome and mega plasmid sequence of Sphingomonas panacis DCY99 elicits systemic resistance in rice to Xanthomonas oryzae.</title>
        <authorList>
            <person name="Kim Y.J."/>
            <person name="Yang D.C."/>
            <person name="Sing P."/>
        </authorList>
    </citation>
    <scope>NUCLEOTIDE SEQUENCE [LARGE SCALE GENOMIC DNA]</scope>
    <source>
        <strain evidence="2 3">DCY99</strain>
        <plasmid evidence="3">Plasmid</plasmid>
    </source>
</reference>
<sequence>MSLYLRRIAVDGFRKFREPMAIEGLTDGLNIVIEPNETGKSTVLEALRAAFFVRHSTKNQLAQSFAPYGEAVGPEIRVSFDADGAPWTVTKRFLRGASIEVTGPQGKAQGEEAEARLHALLGSVRDTSQRGDAGTYGALGLLWVAQAEALTVTAPGQIVRDTVRSTLEAEVGSIMGGPAYTRVRARIDEQFGRYWSPTGQKRGRQNEARERVEMADAAARDAAERLAGLEMTFSDLETARARLKVLHREIADDTDAQTRKDLSASLETARAAAQILATRRAEHEAVTAKMRGLQDLVDRHRKAVEERDSAELAVAQARARRADVRDGLATAQQRLVDARTALAAARTARQEAWSALTTGEEVLRASRRKSAVAAARTRHAELVDFERLQDEAKALAATLIPAKIMETIEANERLVAEARALQAAGATRIALSGDATGISIEGEPMALGERVLTGETRVRLGSAELIITPPAGAASAEGALSSALERQRSALAELGLNSLPAARAQNDAARDAASELRTIAARIAGVTPADDSIGLAAGPEALKLFIVELNDDADTDPAELPDIALLTINLEAADTALARAVGAQESAVDALRRIEQEDAPLASAEAGTASTLANATTQIETIETRPEFPTLAADVARAREQTAVAAVKLEEASRDATAHDPAAITQKIETIDARTKAAGEARIKLEMDVARLEGTIESEGGKGLADREAGAREEAEAARAALQRISEEADTLKLLRDTLDEARDETSAKFVGPVAKRAKRHIERLLPGCDLSFSEDLTLEAVVRGGLSEGCGDLSRGTQEQLAVLTRIAFADMLLDQGRPVSLILDDPLVYADDARLDLMVEILSEAAERMQVILLTCRDRTFRHVEANRLSLSANLKDRVNAPAA</sequence>